<accession>A0AAV7MCV3</accession>
<evidence type="ECO:0000313" key="1">
    <source>
        <dbReference type="EMBL" id="KAJ1097955.1"/>
    </source>
</evidence>
<protein>
    <submittedName>
        <fullName evidence="1">Uncharacterized protein</fullName>
    </submittedName>
</protein>
<comment type="caution">
    <text evidence="1">The sequence shown here is derived from an EMBL/GenBank/DDBJ whole genome shotgun (WGS) entry which is preliminary data.</text>
</comment>
<reference evidence="1" key="1">
    <citation type="journal article" date="2022" name="bioRxiv">
        <title>Sequencing and chromosome-scale assembly of the giantPleurodeles waltlgenome.</title>
        <authorList>
            <person name="Brown T."/>
            <person name="Elewa A."/>
            <person name="Iarovenko S."/>
            <person name="Subramanian E."/>
            <person name="Araus A.J."/>
            <person name="Petzold A."/>
            <person name="Susuki M."/>
            <person name="Suzuki K.-i.T."/>
            <person name="Hayashi T."/>
            <person name="Toyoda A."/>
            <person name="Oliveira C."/>
            <person name="Osipova E."/>
            <person name="Leigh N.D."/>
            <person name="Simon A."/>
            <person name="Yun M.H."/>
        </authorList>
    </citation>
    <scope>NUCLEOTIDE SEQUENCE</scope>
    <source>
        <strain evidence="1">20211129_DDA</strain>
        <tissue evidence="1">Liver</tissue>
    </source>
</reference>
<evidence type="ECO:0000313" key="2">
    <source>
        <dbReference type="Proteomes" id="UP001066276"/>
    </source>
</evidence>
<name>A0AAV7MCV3_PLEWA</name>
<proteinExistence type="predicted"/>
<dbReference type="Proteomes" id="UP001066276">
    <property type="component" value="Chromosome 10"/>
</dbReference>
<sequence>MADVREAHNKTPLDSIVSPLVSLHSCSLRAVKPGSVDRESGRFPRYSPLCCFVSPSGLYAAPPFHRTADSVEERRCAQRAPLGDRRRSAALSRYAPGRALPPALGAAGPTPMHRRNFPAACLQPGASAVMFSLGPVVRPRPACPEFPHSPCPHRTPPEPPDGRIFSPTTWVSGAPPREPKISGVAHRIL</sequence>
<organism evidence="1 2">
    <name type="scientific">Pleurodeles waltl</name>
    <name type="common">Iberian ribbed newt</name>
    <dbReference type="NCBI Taxonomy" id="8319"/>
    <lineage>
        <taxon>Eukaryota</taxon>
        <taxon>Metazoa</taxon>
        <taxon>Chordata</taxon>
        <taxon>Craniata</taxon>
        <taxon>Vertebrata</taxon>
        <taxon>Euteleostomi</taxon>
        <taxon>Amphibia</taxon>
        <taxon>Batrachia</taxon>
        <taxon>Caudata</taxon>
        <taxon>Salamandroidea</taxon>
        <taxon>Salamandridae</taxon>
        <taxon>Pleurodelinae</taxon>
        <taxon>Pleurodeles</taxon>
    </lineage>
</organism>
<keyword evidence="2" id="KW-1185">Reference proteome</keyword>
<gene>
    <name evidence="1" type="ORF">NDU88_003071</name>
</gene>
<dbReference type="EMBL" id="JANPWB010000014">
    <property type="protein sequence ID" value="KAJ1097955.1"/>
    <property type="molecule type" value="Genomic_DNA"/>
</dbReference>
<dbReference type="AlphaFoldDB" id="A0AAV7MCV3"/>